<protein>
    <submittedName>
        <fullName evidence="3">Uncharacterized protein</fullName>
    </submittedName>
</protein>
<organism evidence="3 4">
    <name type="scientific">Steroidobacter agaridevorans</name>
    <dbReference type="NCBI Taxonomy" id="2695856"/>
    <lineage>
        <taxon>Bacteria</taxon>
        <taxon>Pseudomonadati</taxon>
        <taxon>Pseudomonadota</taxon>
        <taxon>Gammaproteobacteria</taxon>
        <taxon>Steroidobacterales</taxon>
        <taxon>Steroidobacteraceae</taxon>
        <taxon>Steroidobacter</taxon>
    </lineage>
</organism>
<keyword evidence="2" id="KW-1133">Transmembrane helix</keyword>
<dbReference type="EMBL" id="BLJN01000003">
    <property type="protein sequence ID" value="GFE81445.1"/>
    <property type="molecule type" value="Genomic_DNA"/>
</dbReference>
<keyword evidence="2" id="KW-0812">Transmembrane</keyword>
<reference evidence="4" key="1">
    <citation type="submission" date="2020-01" db="EMBL/GenBank/DDBJ databases">
        <title>'Steroidobacter agaridevorans' sp. nov., agar-degrading bacteria isolated from rhizosphere soils.</title>
        <authorList>
            <person name="Ikenaga M."/>
            <person name="Kataoka M."/>
            <person name="Murouchi A."/>
            <person name="Katsuragi S."/>
            <person name="Sakai M."/>
        </authorList>
    </citation>
    <scope>NUCLEOTIDE SEQUENCE [LARGE SCALE GENOMIC DNA]</scope>
    <source>
        <strain evidence="4">YU21-B</strain>
    </source>
</reference>
<dbReference type="AlphaFoldDB" id="A0A829YDS2"/>
<keyword evidence="2" id="KW-0472">Membrane</keyword>
<gene>
    <name evidence="3" type="ORF">GCM10011487_34450</name>
</gene>
<evidence type="ECO:0000313" key="4">
    <source>
        <dbReference type="Proteomes" id="UP000445000"/>
    </source>
</evidence>
<evidence type="ECO:0000313" key="3">
    <source>
        <dbReference type="EMBL" id="GFE81445.1"/>
    </source>
</evidence>
<evidence type="ECO:0000256" key="2">
    <source>
        <dbReference type="SAM" id="Phobius"/>
    </source>
</evidence>
<feature type="transmembrane region" description="Helical" evidence="2">
    <location>
        <begin position="68"/>
        <end position="90"/>
    </location>
</feature>
<comment type="caution">
    <text evidence="3">The sequence shown here is derived from an EMBL/GenBank/DDBJ whole genome shotgun (WGS) entry which is preliminary data.</text>
</comment>
<feature type="transmembrane region" description="Helical" evidence="2">
    <location>
        <begin position="45"/>
        <end position="62"/>
    </location>
</feature>
<accession>A0A829YDS2</accession>
<name>A0A829YDS2_9GAMM</name>
<feature type="region of interest" description="Disordered" evidence="1">
    <location>
        <begin position="96"/>
        <end position="116"/>
    </location>
</feature>
<sequence length="116" mass="12358">MRSVSRGIGGRESSRGAHDTGAGKFQGWKSPVRPYNSGMRIAKPLLLVTTPIGLAIGLYEGWRLAGGLVFIMGALMLVIAAAFGSVVYTIRKERAEEEERKKAQASQSPAPPGTES</sequence>
<keyword evidence="4" id="KW-1185">Reference proteome</keyword>
<dbReference type="Proteomes" id="UP000445000">
    <property type="component" value="Unassembled WGS sequence"/>
</dbReference>
<evidence type="ECO:0000256" key="1">
    <source>
        <dbReference type="SAM" id="MobiDB-lite"/>
    </source>
</evidence>
<feature type="region of interest" description="Disordered" evidence="1">
    <location>
        <begin position="1"/>
        <end position="29"/>
    </location>
</feature>
<proteinExistence type="predicted"/>